<dbReference type="EMBL" id="UFWD01000002">
    <property type="protein sequence ID" value="SUY82524.1"/>
    <property type="molecule type" value="Genomic_DNA"/>
</dbReference>
<organism evidence="1">
    <name type="scientific">Clostridioides difficile</name>
    <name type="common">Peptoclostridium difficile</name>
    <dbReference type="NCBI Taxonomy" id="1496"/>
    <lineage>
        <taxon>Bacteria</taxon>
        <taxon>Bacillati</taxon>
        <taxon>Bacillota</taxon>
        <taxon>Clostridia</taxon>
        <taxon>Peptostreptococcales</taxon>
        <taxon>Peptostreptococcaceae</taxon>
        <taxon>Clostridioides</taxon>
    </lineage>
</organism>
<proteinExistence type="predicted"/>
<name>A0A381KIN5_CLODI</name>
<reference evidence="1" key="1">
    <citation type="submission" date="2018-06" db="EMBL/GenBank/DDBJ databases">
        <authorList>
            <consortium name="Pathogen Informatics"/>
            <person name="Doyle S."/>
        </authorList>
    </citation>
    <scope>NUCLEOTIDE SEQUENCE</scope>
    <source>
        <strain evidence="1">NCTC13307</strain>
    </source>
</reference>
<evidence type="ECO:0000313" key="1">
    <source>
        <dbReference type="EMBL" id="SUY82524.1"/>
    </source>
</evidence>
<dbReference type="RefSeq" id="WP_021413570.1">
    <property type="nucleotide sequence ID" value="NZ_CAAJVU010000004.1"/>
</dbReference>
<dbReference type="AlphaFoldDB" id="A0A381KIN5"/>
<protein>
    <submittedName>
        <fullName evidence="1">Uncharacterized protein</fullName>
    </submittedName>
</protein>
<gene>
    <name evidence="1" type="ORF">NCTC13307_03629</name>
</gene>
<sequence length="43" mass="5060">MGILEGTTKIREIAKRIAIEKGITEQEAWDDAIKEYKEKYEFN</sequence>
<accession>A0A381KIN5</accession>